<evidence type="ECO:0000256" key="3">
    <source>
        <dbReference type="ARBA" id="ARBA00023163"/>
    </source>
</evidence>
<evidence type="ECO:0000259" key="4">
    <source>
        <dbReference type="PROSITE" id="PS51000"/>
    </source>
</evidence>
<evidence type="ECO:0000313" key="5">
    <source>
        <dbReference type="EMBL" id="ASS92266.1"/>
    </source>
</evidence>
<dbReference type="SUPFAM" id="SSF100950">
    <property type="entry name" value="NagB/RpiA/CoA transferase-like"/>
    <property type="match status" value="1"/>
</dbReference>
<evidence type="ECO:0000256" key="2">
    <source>
        <dbReference type="ARBA" id="ARBA00023125"/>
    </source>
</evidence>
<dbReference type="GO" id="GO:0003700">
    <property type="term" value="F:DNA-binding transcription factor activity"/>
    <property type="evidence" value="ECO:0007669"/>
    <property type="project" value="InterPro"/>
</dbReference>
<dbReference type="PRINTS" id="PR00037">
    <property type="entry name" value="HTHLACR"/>
</dbReference>
<keyword evidence="3" id="KW-0804">Transcription</keyword>
<dbReference type="PANTHER" id="PTHR30363">
    <property type="entry name" value="HTH-TYPE TRANSCRIPTIONAL REGULATOR SRLR-RELATED"/>
    <property type="match status" value="1"/>
</dbReference>
<dbReference type="InterPro" id="IPR014036">
    <property type="entry name" value="DeoR-like_C"/>
</dbReference>
<dbReference type="SUPFAM" id="SSF46785">
    <property type="entry name" value="Winged helix' DNA-binding domain"/>
    <property type="match status" value="1"/>
</dbReference>
<keyword evidence="1" id="KW-0805">Transcription regulation</keyword>
<feature type="domain" description="HTH deoR-type" evidence="4">
    <location>
        <begin position="3"/>
        <end position="58"/>
    </location>
</feature>
<evidence type="ECO:0000313" key="6">
    <source>
        <dbReference type="Proteomes" id="UP000214606"/>
    </source>
</evidence>
<dbReference type="Proteomes" id="UP000214606">
    <property type="component" value="Chromosome"/>
</dbReference>
<dbReference type="PROSITE" id="PS00894">
    <property type="entry name" value="HTH_DEOR_1"/>
    <property type="match status" value="1"/>
</dbReference>
<dbReference type="InterPro" id="IPR018356">
    <property type="entry name" value="Tscrpt_reg_HTH_DeoR_CS"/>
</dbReference>
<dbReference type="AlphaFoldDB" id="A0A223EAJ5"/>
<reference evidence="5 6" key="1">
    <citation type="submission" date="2016-10" db="EMBL/GenBank/DDBJ databases">
        <title>The whole genome sequencing and assembly of Aeribacillus pallidus KCTC3564 strain.</title>
        <authorList>
            <person name="Lee Y.-J."/>
            <person name="Park M.-K."/>
            <person name="Yi H."/>
            <person name="Bahn Y.-S."/>
            <person name="Kim J.F."/>
            <person name="Lee D.-W."/>
        </authorList>
    </citation>
    <scope>NUCLEOTIDE SEQUENCE [LARGE SCALE GENOMIC DNA]</scope>
    <source>
        <strain evidence="5 6">KCTC3564</strain>
    </source>
</reference>
<dbReference type="Pfam" id="PF08220">
    <property type="entry name" value="HTH_DeoR"/>
    <property type="match status" value="1"/>
</dbReference>
<dbReference type="Gene3D" id="1.10.10.10">
    <property type="entry name" value="Winged helix-like DNA-binding domain superfamily/Winged helix DNA-binding domain"/>
    <property type="match status" value="1"/>
</dbReference>
<proteinExistence type="predicted"/>
<dbReference type="InterPro" id="IPR036390">
    <property type="entry name" value="WH_DNA-bd_sf"/>
</dbReference>
<keyword evidence="2" id="KW-0238">DNA-binding</keyword>
<dbReference type="GO" id="GO:0003677">
    <property type="term" value="F:DNA binding"/>
    <property type="evidence" value="ECO:0007669"/>
    <property type="project" value="UniProtKB-KW"/>
</dbReference>
<sequence length="255" mass="28778">MLAQERYEEILRLLEKDKIVKVAQLCSIFNVSVETVRRDLEFLEKEGKLKRVYGGAVLERKLSMEPSYHTRVIGNAREKQSIGKKTAELIHDGETLIIDLGTTTLEVAKHLKDKKDLTIITNCLYIAQELVDVPGYRVILSGGQLRSEEQSTSGFMSEEFFRTFNVDKTIIGVGGITIEEGITDYHLEETRVRRIMIEKGSQVIAVADHSKFGVKALVNVCPLEDIDVLVTDDKLPKSIIEKFKKQNVNVIVAED</sequence>
<dbReference type="KEGG" id="apak:AP3564_04665"/>
<name>A0A223EAJ5_9BACI</name>
<dbReference type="PANTHER" id="PTHR30363:SF44">
    <property type="entry name" value="AGA OPERON TRANSCRIPTIONAL REPRESSOR-RELATED"/>
    <property type="match status" value="1"/>
</dbReference>
<protein>
    <recommendedName>
        <fullName evidence="4">HTH deoR-type domain-containing protein</fullName>
    </recommendedName>
</protein>
<dbReference type="PROSITE" id="PS51000">
    <property type="entry name" value="HTH_DEOR_2"/>
    <property type="match status" value="1"/>
</dbReference>
<dbReference type="InterPro" id="IPR050313">
    <property type="entry name" value="Carb_Metab_HTH_regulators"/>
</dbReference>
<dbReference type="InterPro" id="IPR001034">
    <property type="entry name" value="DeoR_HTH"/>
</dbReference>
<dbReference type="Gene3D" id="3.30.750.70">
    <property type="entry name" value="4-hydroxybutyrate coenzyme like domains"/>
    <property type="match status" value="1"/>
</dbReference>
<dbReference type="RefSeq" id="WP_198318549.1">
    <property type="nucleotide sequence ID" value="NZ_CP017703.1"/>
</dbReference>
<dbReference type="InterPro" id="IPR037171">
    <property type="entry name" value="NagB/RpiA_transferase-like"/>
</dbReference>
<dbReference type="Pfam" id="PF00455">
    <property type="entry name" value="DeoRC"/>
    <property type="match status" value="1"/>
</dbReference>
<dbReference type="SMART" id="SM00420">
    <property type="entry name" value="HTH_DEOR"/>
    <property type="match status" value="1"/>
</dbReference>
<dbReference type="InterPro" id="IPR036388">
    <property type="entry name" value="WH-like_DNA-bd_sf"/>
</dbReference>
<accession>A0A223EAJ5</accession>
<gene>
    <name evidence="5" type="ORF">AP3564_04665</name>
</gene>
<dbReference type="EMBL" id="CP017703">
    <property type="protein sequence ID" value="ASS92266.1"/>
    <property type="molecule type" value="Genomic_DNA"/>
</dbReference>
<evidence type="ECO:0000256" key="1">
    <source>
        <dbReference type="ARBA" id="ARBA00023015"/>
    </source>
</evidence>
<dbReference type="SMART" id="SM01134">
    <property type="entry name" value="DeoRC"/>
    <property type="match status" value="1"/>
</dbReference>
<organism evidence="5 6">
    <name type="scientific">Aeribacillus pallidus</name>
    <dbReference type="NCBI Taxonomy" id="33936"/>
    <lineage>
        <taxon>Bacteria</taxon>
        <taxon>Bacillati</taxon>
        <taxon>Bacillota</taxon>
        <taxon>Bacilli</taxon>
        <taxon>Bacillales</taxon>
        <taxon>Bacillaceae</taxon>
        <taxon>Aeribacillus</taxon>
    </lineage>
</organism>